<dbReference type="EMBL" id="JACAZI010000022">
    <property type="protein sequence ID" value="KAF7336761.1"/>
    <property type="molecule type" value="Genomic_DNA"/>
</dbReference>
<dbReference type="Proteomes" id="UP000620124">
    <property type="component" value="Unassembled WGS sequence"/>
</dbReference>
<dbReference type="GO" id="GO:0005829">
    <property type="term" value="C:cytosol"/>
    <property type="evidence" value="ECO:0007669"/>
    <property type="project" value="TreeGrafter"/>
</dbReference>
<accession>A0A8H7CHQ3</accession>
<dbReference type="AlphaFoldDB" id="A0A8H7CHQ3"/>
<organism evidence="1 2">
    <name type="scientific">Mycena venus</name>
    <dbReference type="NCBI Taxonomy" id="2733690"/>
    <lineage>
        <taxon>Eukaryota</taxon>
        <taxon>Fungi</taxon>
        <taxon>Dikarya</taxon>
        <taxon>Basidiomycota</taxon>
        <taxon>Agaricomycotina</taxon>
        <taxon>Agaricomycetes</taxon>
        <taxon>Agaricomycetidae</taxon>
        <taxon>Agaricales</taxon>
        <taxon>Marasmiineae</taxon>
        <taxon>Mycenaceae</taxon>
        <taxon>Mycena</taxon>
    </lineage>
</organism>
<dbReference type="Gene3D" id="3.40.50.150">
    <property type="entry name" value="Vaccinia Virus protein VP39"/>
    <property type="match status" value="1"/>
</dbReference>
<sequence>MIEIRNKRINPPNSTKYNTLTMSNPNFPLNLDIRPSAPLGDAPNGDFDFTHQQEAIRVFGIAGKVWKAAYVLNTYINPPPDLIFDPPLFSDPDVRKNARIIELGAGTGIVAATMTTVLHTNDIMFVTDLPEVCPLLEQNLGRFLDGPIRVRPLSWAILSTFPNYSPRFFALFIQLSSPPFAAFNDDIEIIISYRVRSLAKETPFWSAFGLWFEFAPVLAKKTDPSDDPTWRRFGVSLEDPTFVFVARRRKESFGWQLPPSNEDLMQGVMAQGTLFAKER</sequence>
<dbReference type="GO" id="GO:0032991">
    <property type="term" value="C:protein-containing complex"/>
    <property type="evidence" value="ECO:0007669"/>
    <property type="project" value="TreeGrafter"/>
</dbReference>
<dbReference type="Pfam" id="PF10294">
    <property type="entry name" value="Methyltransf_16"/>
    <property type="match status" value="1"/>
</dbReference>
<name>A0A8H7CHQ3_9AGAR</name>
<reference evidence="1" key="1">
    <citation type="submission" date="2020-05" db="EMBL/GenBank/DDBJ databases">
        <title>Mycena genomes resolve the evolution of fungal bioluminescence.</title>
        <authorList>
            <person name="Tsai I.J."/>
        </authorList>
    </citation>
    <scope>NUCLEOTIDE SEQUENCE</scope>
    <source>
        <strain evidence="1">CCC161011</strain>
    </source>
</reference>
<comment type="caution">
    <text evidence="1">The sequence shown here is derived from an EMBL/GenBank/DDBJ whole genome shotgun (WGS) entry which is preliminary data.</text>
</comment>
<proteinExistence type="predicted"/>
<dbReference type="PANTHER" id="PTHR14614:SF161">
    <property type="match status" value="1"/>
</dbReference>
<keyword evidence="2" id="KW-1185">Reference proteome</keyword>
<dbReference type="InterPro" id="IPR019410">
    <property type="entry name" value="Methyltransf_16"/>
</dbReference>
<evidence type="ECO:0000313" key="1">
    <source>
        <dbReference type="EMBL" id="KAF7336761.1"/>
    </source>
</evidence>
<gene>
    <name evidence="1" type="ORF">MVEN_02111300</name>
</gene>
<dbReference type="InterPro" id="IPR029063">
    <property type="entry name" value="SAM-dependent_MTases_sf"/>
</dbReference>
<dbReference type="OrthoDB" id="413520at2759"/>
<evidence type="ECO:0000313" key="2">
    <source>
        <dbReference type="Proteomes" id="UP000620124"/>
    </source>
</evidence>
<dbReference type="PANTHER" id="PTHR14614">
    <property type="entry name" value="HEPATOCELLULAR CARCINOMA-ASSOCIATED ANTIGEN"/>
    <property type="match status" value="1"/>
</dbReference>
<dbReference type="GO" id="GO:0008757">
    <property type="term" value="F:S-adenosylmethionine-dependent methyltransferase activity"/>
    <property type="evidence" value="ECO:0007669"/>
    <property type="project" value="UniProtKB-ARBA"/>
</dbReference>
<protein>
    <submittedName>
        <fullName evidence="1">Tumor-related protein</fullName>
    </submittedName>
</protein>